<protein>
    <recommendedName>
        <fullName evidence="1">PilZ domain-containing protein</fullName>
    </recommendedName>
</protein>
<sequence length="192" mass="22856">MDDRRDYFRIKDRLAVEVRIITDDEFLQLENPIRYNPTQVIDKAYDMHFVKESMSNDEKEKSQIFAYLQMIDKKLDMLVDILCKPQKDELYHHSYAEVEISGNGIKFISDLAIQGGDYIELRIVIPRFPYPKITALGQVLKSEGYTTNDTAYYMVVARFIVINEEDRDLLISYVFMKERERLRLEKELHNRE</sequence>
<evidence type="ECO:0000313" key="2">
    <source>
        <dbReference type="EMBL" id="NLW34237.1"/>
    </source>
</evidence>
<dbReference type="AlphaFoldDB" id="A0A971M2P3"/>
<evidence type="ECO:0000313" key="3">
    <source>
        <dbReference type="Proteomes" id="UP000777265"/>
    </source>
</evidence>
<evidence type="ECO:0000259" key="1">
    <source>
        <dbReference type="Pfam" id="PF07238"/>
    </source>
</evidence>
<name>A0A971M2P3_9BACT</name>
<dbReference type="Pfam" id="PF07238">
    <property type="entry name" value="PilZ"/>
    <property type="match status" value="1"/>
</dbReference>
<reference evidence="2" key="1">
    <citation type="journal article" date="2020" name="Biotechnol. Biofuels">
        <title>New insights from the biogas microbiome by comprehensive genome-resolved metagenomics of nearly 1600 species originating from multiple anaerobic digesters.</title>
        <authorList>
            <person name="Campanaro S."/>
            <person name="Treu L."/>
            <person name="Rodriguez-R L.M."/>
            <person name="Kovalovszki A."/>
            <person name="Ziels R.M."/>
            <person name="Maus I."/>
            <person name="Zhu X."/>
            <person name="Kougias P.G."/>
            <person name="Basile A."/>
            <person name="Luo G."/>
            <person name="Schluter A."/>
            <person name="Konstantinidis K.T."/>
            <person name="Angelidaki I."/>
        </authorList>
    </citation>
    <scope>NUCLEOTIDE SEQUENCE</scope>
    <source>
        <strain evidence="2">AS06rmzACSIP_7</strain>
    </source>
</reference>
<comment type="caution">
    <text evidence="2">The sequence shown here is derived from an EMBL/GenBank/DDBJ whole genome shotgun (WGS) entry which is preliminary data.</text>
</comment>
<dbReference type="InterPro" id="IPR009875">
    <property type="entry name" value="PilZ_domain"/>
</dbReference>
<reference evidence="2" key="2">
    <citation type="submission" date="2020-01" db="EMBL/GenBank/DDBJ databases">
        <authorList>
            <person name="Campanaro S."/>
        </authorList>
    </citation>
    <scope>NUCLEOTIDE SEQUENCE</scope>
    <source>
        <strain evidence="2">AS06rmzACSIP_7</strain>
    </source>
</reference>
<dbReference type="Proteomes" id="UP000777265">
    <property type="component" value="Unassembled WGS sequence"/>
</dbReference>
<organism evidence="2 3">
    <name type="scientific">Syntrophorhabdus aromaticivorans</name>
    <dbReference type="NCBI Taxonomy" id="328301"/>
    <lineage>
        <taxon>Bacteria</taxon>
        <taxon>Pseudomonadati</taxon>
        <taxon>Thermodesulfobacteriota</taxon>
        <taxon>Syntrophorhabdia</taxon>
        <taxon>Syntrophorhabdales</taxon>
        <taxon>Syntrophorhabdaceae</taxon>
        <taxon>Syntrophorhabdus</taxon>
    </lineage>
</organism>
<dbReference type="EMBL" id="JAAYEE010000032">
    <property type="protein sequence ID" value="NLW34237.1"/>
    <property type="molecule type" value="Genomic_DNA"/>
</dbReference>
<proteinExistence type="predicted"/>
<feature type="domain" description="PilZ" evidence="1">
    <location>
        <begin position="81"/>
        <end position="175"/>
    </location>
</feature>
<accession>A0A971M2P3</accession>
<gene>
    <name evidence="2" type="ORF">GXY80_01975</name>
</gene>
<dbReference type="GO" id="GO:0035438">
    <property type="term" value="F:cyclic-di-GMP binding"/>
    <property type="evidence" value="ECO:0007669"/>
    <property type="project" value="InterPro"/>
</dbReference>